<evidence type="ECO:0000313" key="1">
    <source>
        <dbReference type="EMBL" id="KAL2055874.1"/>
    </source>
</evidence>
<keyword evidence="2" id="KW-1185">Reference proteome</keyword>
<sequence length="109" mass="12809">MSVIATVNIDHISIMPRDNRSQVYRIKGMPTPFLVFLLSLHPRYELRWFPFPFPIVGTQEPTIFQSTSSPSPHHGVYFPGHHELTGTASKTNRYFSGERRVHLYRMWMY</sequence>
<gene>
    <name evidence="1" type="ORF">ABVK25_004118</name>
</gene>
<reference evidence="1 2" key="1">
    <citation type="submission" date="2024-09" db="EMBL/GenBank/DDBJ databases">
        <title>Rethinking Asexuality: The Enigmatic Case of Functional Sexual Genes in Lepraria (Stereocaulaceae).</title>
        <authorList>
            <person name="Doellman M."/>
            <person name="Sun Y."/>
            <person name="Barcenas-Pena A."/>
            <person name="Lumbsch H.T."/>
            <person name="Grewe F."/>
        </authorList>
    </citation>
    <scope>NUCLEOTIDE SEQUENCE [LARGE SCALE GENOMIC DNA]</scope>
    <source>
        <strain evidence="1 2">Grewe 0041</strain>
    </source>
</reference>
<proteinExistence type="predicted"/>
<evidence type="ECO:0000313" key="2">
    <source>
        <dbReference type="Proteomes" id="UP001590951"/>
    </source>
</evidence>
<dbReference type="Proteomes" id="UP001590951">
    <property type="component" value="Unassembled WGS sequence"/>
</dbReference>
<organism evidence="1 2">
    <name type="scientific">Lepraria finkii</name>
    <dbReference type="NCBI Taxonomy" id="1340010"/>
    <lineage>
        <taxon>Eukaryota</taxon>
        <taxon>Fungi</taxon>
        <taxon>Dikarya</taxon>
        <taxon>Ascomycota</taxon>
        <taxon>Pezizomycotina</taxon>
        <taxon>Lecanoromycetes</taxon>
        <taxon>OSLEUM clade</taxon>
        <taxon>Lecanoromycetidae</taxon>
        <taxon>Lecanorales</taxon>
        <taxon>Lecanorineae</taxon>
        <taxon>Stereocaulaceae</taxon>
        <taxon>Lepraria</taxon>
    </lineage>
</organism>
<protein>
    <submittedName>
        <fullName evidence="1">Uncharacterized protein</fullName>
    </submittedName>
</protein>
<comment type="caution">
    <text evidence="1">The sequence shown here is derived from an EMBL/GenBank/DDBJ whole genome shotgun (WGS) entry which is preliminary data.</text>
</comment>
<accession>A0ABR4BDE6</accession>
<name>A0ABR4BDE6_9LECA</name>
<dbReference type="EMBL" id="JBHFEH010000010">
    <property type="protein sequence ID" value="KAL2055874.1"/>
    <property type="molecule type" value="Genomic_DNA"/>
</dbReference>